<organism evidence="2 3">
    <name type="scientific">Romboutsia lituseburensis DSM 797</name>
    <dbReference type="NCBI Taxonomy" id="1121325"/>
    <lineage>
        <taxon>Bacteria</taxon>
        <taxon>Bacillati</taxon>
        <taxon>Bacillota</taxon>
        <taxon>Clostridia</taxon>
        <taxon>Peptostreptococcales</taxon>
        <taxon>Peptostreptococcaceae</taxon>
        <taxon>Romboutsia</taxon>
    </lineage>
</organism>
<dbReference type="EMBL" id="FNGW01000002">
    <property type="protein sequence ID" value="SDL58365.1"/>
    <property type="molecule type" value="Genomic_DNA"/>
</dbReference>
<evidence type="ECO:0000313" key="2">
    <source>
        <dbReference type="EMBL" id="SDL58365.1"/>
    </source>
</evidence>
<gene>
    <name evidence="2" type="ORF">SAMN04515677_102454</name>
</gene>
<evidence type="ECO:0000313" key="3">
    <source>
        <dbReference type="Proteomes" id="UP000199068"/>
    </source>
</evidence>
<dbReference type="STRING" id="1121325.SAMN04515677_102454"/>
<feature type="chain" id="PRO_5039397324" description="Lipoprotein" evidence="1">
    <location>
        <begin position="18"/>
        <end position="184"/>
    </location>
</feature>
<keyword evidence="1" id="KW-0732">Signal</keyword>
<keyword evidence="3" id="KW-1185">Reference proteome</keyword>
<dbReference type="RefSeq" id="WP_092724581.1">
    <property type="nucleotide sequence ID" value="NZ_FNGW01000002.1"/>
</dbReference>
<feature type="signal peptide" evidence="1">
    <location>
        <begin position="1"/>
        <end position="17"/>
    </location>
</feature>
<dbReference type="PROSITE" id="PS51257">
    <property type="entry name" value="PROKAR_LIPOPROTEIN"/>
    <property type="match status" value="1"/>
</dbReference>
<evidence type="ECO:0000256" key="1">
    <source>
        <dbReference type="SAM" id="SignalP"/>
    </source>
</evidence>
<dbReference type="Proteomes" id="UP000199068">
    <property type="component" value="Unassembled WGS sequence"/>
</dbReference>
<protein>
    <recommendedName>
        <fullName evidence="4">Lipoprotein</fullName>
    </recommendedName>
</protein>
<reference evidence="2 3" key="1">
    <citation type="submission" date="2016-10" db="EMBL/GenBank/DDBJ databases">
        <authorList>
            <person name="de Groot N.N."/>
        </authorList>
    </citation>
    <scope>NUCLEOTIDE SEQUENCE [LARGE SCALE GENOMIC DNA]</scope>
    <source>
        <strain evidence="2 3">DSM 797</strain>
    </source>
</reference>
<accession>A0A1G9L9Y1</accession>
<proteinExistence type="predicted"/>
<name>A0A1G9L9Y1_9FIRM</name>
<sequence>MKKIAITLFLIATTLLATSCANYKQSSNIIDEKPSSIIVNSDKKALNISENRIKSSETIKKNTVIEMPISVMAKDTTTTKYVKVDVNSSLEEKLNIIINSISQECFNGLPMNVKVFGKNTAKINLVEYKDSQKSRVSWKDDYLNDSTKEYTINTIVKNIIQDNYNGDWIEKVQLYYNDELIQID</sequence>
<evidence type="ECO:0008006" key="4">
    <source>
        <dbReference type="Google" id="ProtNLM"/>
    </source>
</evidence>
<dbReference type="AlphaFoldDB" id="A0A1G9L9Y1"/>